<evidence type="ECO:0000313" key="1">
    <source>
        <dbReference type="EMBL" id="WPK10598.1"/>
    </source>
</evidence>
<dbReference type="SUPFAM" id="SSF160719">
    <property type="entry name" value="gpW/gp25-like"/>
    <property type="match status" value="1"/>
</dbReference>
<dbReference type="RefSeq" id="WP_319835809.1">
    <property type="nucleotide sequence ID" value="NZ_CP137624.1"/>
</dbReference>
<dbReference type="Gene3D" id="3.10.450.40">
    <property type="match status" value="1"/>
</dbReference>
<protein>
    <submittedName>
        <fullName evidence="1">DUF2634 domain-containing protein</fullName>
    </submittedName>
</protein>
<sequence>MLPTAFQENDGLEMIFEQQTQTSRTYKIDFEKKRIIGYVDEREAVKQFIIKALNTERYEYLIYSWDYGTEMARLFGKPIPYIYSELKGLITEALTQDDRIESVDAFSFSHYKNKVHVQMTVHTIFGPIEAEREVTVA</sequence>
<evidence type="ECO:0000313" key="2">
    <source>
        <dbReference type="Proteomes" id="UP001322664"/>
    </source>
</evidence>
<dbReference type="Proteomes" id="UP001322664">
    <property type="component" value="Chromosome"/>
</dbReference>
<name>A0ABZ0RUE3_9BACI</name>
<keyword evidence="2" id="KW-1185">Reference proteome</keyword>
<proteinExistence type="predicted"/>
<accession>A0ABZ0RUE3</accession>
<organism evidence="1 2">
    <name type="scientific">Lysinibacillus louembei</name>
    <dbReference type="NCBI Taxonomy" id="1470088"/>
    <lineage>
        <taxon>Bacteria</taxon>
        <taxon>Bacillati</taxon>
        <taxon>Bacillota</taxon>
        <taxon>Bacilli</taxon>
        <taxon>Bacillales</taxon>
        <taxon>Bacillaceae</taxon>
        <taxon>Lysinibacillus</taxon>
    </lineage>
</organism>
<dbReference type="InterPro" id="IPR020288">
    <property type="entry name" value="Sheath_initiator"/>
</dbReference>
<dbReference type="Pfam" id="PF10934">
    <property type="entry name" value="Sheath_initiator"/>
    <property type="match status" value="1"/>
</dbReference>
<reference evidence="1 2" key="1">
    <citation type="submission" date="2023-09" db="EMBL/GenBank/DDBJ databases">
        <authorList>
            <person name="Page C.A."/>
            <person name="Perez-Diaz I.M."/>
        </authorList>
    </citation>
    <scope>NUCLEOTIDE SEQUENCE [LARGE SCALE GENOMIC DNA]</scope>
    <source>
        <strain evidence="1 2">Ll15</strain>
    </source>
</reference>
<gene>
    <name evidence="1" type="ORF">R6U77_11970</name>
</gene>
<dbReference type="EMBL" id="CP137624">
    <property type="protein sequence ID" value="WPK10598.1"/>
    <property type="molecule type" value="Genomic_DNA"/>
</dbReference>